<evidence type="ECO:0000313" key="9">
    <source>
        <dbReference type="Proteomes" id="UP000241546"/>
    </source>
</evidence>
<organism evidence="8 9">
    <name type="scientific">Trichoderma citrinoviride</name>
    <dbReference type="NCBI Taxonomy" id="58853"/>
    <lineage>
        <taxon>Eukaryota</taxon>
        <taxon>Fungi</taxon>
        <taxon>Dikarya</taxon>
        <taxon>Ascomycota</taxon>
        <taxon>Pezizomycotina</taxon>
        <taxon>Sordariomycetes</taxon>
        <taxon>Hypocreomycetidae</taxon>
        <taxon>Hypocreales</taxon>
        <taxon>Hypocreaceae</taxon>
        <taxon>Trichoderma</taxon>
    </lineage>
</organism>
<evidence type="ECO:0000256" key="3">
    <source>
        <dbReference type="ARBA" id="ARBA00022630"/>
    </source>
</evidence>
<dbReference type="GO" id="GO:0071949">
    <property type="term" value="F:FAD binding"/>
    <property type="evidence" value="ECO:0007669"/>
    <property type="project" value="InterPro"/>
</dbReference>
<accession>A0A2T4BFL2</accession>
<evidence type="ECO:0000259" key="7">
    <source>
        <dbReference type="Pfam" id="PF01494"/>
    </source>
</evidence>
<dbReference type="OrthoDB" id="417877at2759"/>
<dbReference type="InterPro" id="IPR036188">
    <property type="entry name" value="FAD/NAD-bd_sf"/>
</dbReference>
<keyword evidence="9" id="KW-1185">Reference proteome</keyword>
<evidence type="ECO:0000256" key="6">
    <source>
        <dbReference type="ARBA" id="ARBA00023033"/>
    </source>
</evidence>
<dbReference type="AlphaFoldDB" id="A0A2T4BFL2"/>
<dbReference type="PANTHER" id="PTHR46720:SF3">
    <property type="entry name" value="FAD-BINDING DOMAIN-CONTAINING PROTEIN-RELATED"/>
    <property type="match status" value="1"/>
</dbReference>
<dbReference type="Pfam" id="PF01494">
    <property type="entry name" value="FAD_binding_3"/>
    <property type="match status" value="1"/>
</dbReference>
<name>A0A2T4BFL2_9HYPO</name>
<gene>
    <name evidence="8" type="ORF">BBK36DRAFT_1114752</name>
</gene>
<dbReference type="SUPFAM" id="SSF51905">
    <property type="entry name" value="FAD/NAD(P)-binding domain"/>
    <property type="match status" value="1"/>
</dbReference>
<comment type="cofactor">
    <cofactor evidence="1">
        <name>FAD</name>
        <dbReference type="ChEBI" id="CHEBI:57692"/>
    </cofactor>
</comment>
<evidence type="ECO:0000256" key="1">
    <source>
        <dbReference type="ARBA" id="ARBA00001974"/>
    </source>
</evidence>
<keyword evidence="4" id="KW-0274">FAD</keyword>
<protein>
    <submittedName>
        <fullName evidence="8">FAD/NAD(P)-binding domain-containing protein</fullName>
    </submittedName>
</protein>
<dbReference type="Gene3D" id="3.50.50.60">
    <property type="entry name" value="FAD/NAD(P)-binding domain"/>
    <property type="match status" value="1"/>
</dbReference>
<keyword evidence="3" id="KW-0285">Flavoprotein</keyword>
<dbReference type="GO" id="GO:0004497">
    <property type="term" value="F:monooxygenase activity"/>
    <property type="evidence" value="ECO:0007669"/>
    <property type="project" value="UniProtKB-KW"/>
</dbReference>
<dbReference type="RefSeq" id="XP_024751436.1">
    <property type="nucleotide sequence ID" value="XM_024890064.1"/>
</dbReference>
<dbReference type="InterPro" id="IPR051104">
    <property type="entry name" value="FAD_monoxygenase"/>
</dbReference>
<dbReference type="PANTHER" id="PTHR46720">
    <property type="entry name" value="HYDROXYLASE, PUTATIVE (AFU_ORTHOLOGUE AFUA_3G01460)-RELATED"/>
    <property type="match status" value="1"/>
</dbReference>
<dbReference type="GeneID" id="36598182"/>
<evidence type="ECO:0000256" key="2">
    <source>
        <dbReference type="ARBA" id="ARBA00007992"/>
    </source>
</evidence>
<proteinExistence type="inferred from homology"/>
<sequence length="441" mass="48082">MDDHGNSPSLDIAIIGAGVVGVHVALGLLHRNIPFTIYEQSSRLKEMGVGIGVPSIIIESMTALHPDTAENLLKVSNVLNNVNVVNGSSDEDLKLRPADRLYDVVIEPFEFRGAHRGRLLDGLLPIIPPGRVRLGKHLESIVDRGDGEKLVLQFSDGSTAEADAVIACDGIKSRVRQILLGKDNPASLPHYTHTSIYRGLVPLDKISNILGNLANCAVQYIGQGASMVTYPIVAKDGVYVNVAAYVHDEEDWPDSDYMTSVGKRQDVEAAFAHFGPSVKELVKTLPEELNRWALFDSHDHPLSSYAFGRVVLAGDAAHASTPHHGAGAGMGIEDALVLATVLKKAADSLVSAQGSASKHKSLEAAFRAYDSARRERSQWLVTSSRHIGVSAQWRDPEIGGDLDLYAKDFTERLHKLMNYDWKDALMRATDEFERQSELKGE</sequence>
<dbReference type="PRINTS" id="PR00420">
    <property type="entry name" value="RNGMNOXGNASE"/>
</dbReference>
<evidence type="ECO:0000256" key="4">
    <source>
        <dbReference type="ARBA" id="ARBA00022827"/>
    </source>
</evidence>
<feature type="domain" description="FAD-binding" evidence="7">
    <location>
        <begin position="131"/>
        <end position="344"/>
    </location>
</feature>
<reference evidence="9" key="1">
    <citation type="submission" date="2016-07" db="EMBL/GenBank/DDBJ databases">
        <title>Multiple horizontal gene transfer events from other fungi enriched the ability of initially mycotrophic Trichoderma (Ascomycota) to feed on dead plant biomass.</title>
        <authorList>
            <consortium name="DOE Joint Genome Institute"/>
            <person name="Atanasova L."/>
            <person name="Chenthamara K."/>
            <person name="Zhang J."/>
            <person name="Grujic M."/>
            <person name="Henrissat B."/>
            <person name="Kuo A."/>
            <person name="Aerts A."/>
            <person name="Salamov A."/>
            <person name="Lipzen A."/>
            <person name="Labutti K."/>
            <person name="Barry K."/>
            <person name="Miao Y."/>
            <person name="Rahimi M.J."/>
            <person name="Shen Q."/>
            <person name="Grigoriev I.V."/>
            <person name="Kubicek C.P."/>
            <person name="Druzhinina I.S."/>
        </authorList>
    </citation>
    <scope>NUCLEOTIDE SEQUENCE [LARGE SCALE GENOMIC DNA]</scope>
    <source>
        <strain evidence="9">TUCIM 6016</strain>
    </source>
</reference>
<dbReference type="Proteomes" id="UP000241546">
    <property type="component" value="Unassembled WGS sequence"/>
</dbReference>
<dbReference type="SUPFAM" id="SSF54373">
    <property type="entry name" value="FAD-linked reductases, C-terminal domain"/>
    <property type="match status" value="1"/>
</dbReference>
<evidence type="ECO:0000313" key="8">
    <source>
        <dbReference type="EMBL" id="PTB68116.1"/>
    </source>
</evidence>
<dbReference type="InterPro" id="IPR002938">
    <property type="entry name" value="FAD-bd"/>
</dbReference>
<keyword evidence="6" id="KW-0503">Monooxygenase</keyword>
<dbReference type="GO" id="GO:0044550">
    <property type="term" value="P:secondary metabolite biosynthetic process"/>
    <property type="evidence" value="ECO:0007669"/>
    <property type="project" value="TreeGrafter"/>
</dbReference>
<dbReference type="EMBL" id="KZ680210">
    <property type="protein sequence ID" value="PTB68116.1"/>
    <property type="molecule type" value="Genomic_DNA"/>
</dbReference>
<evidence type="ECO:0000256" key="5">
    <source>
        <dbReference type="ARBA" id="ARBA00023002"/>
    </source>
</evidence>
<comment type="similarity">
    <text evidence="2">Belongs to the paxM FAD-dependent monooxygenase family.</text>
</comment>
<keyword evidence="5" id="KW-0560">Oxidoreductase</keyword>